<protein>
    <submittedName>
        <fullName evidence="1">Uncharacterized protein</fullName>
    </submittedName>
</protein>
<evidence type="ECO:0000313" key="2">
    <source>
        <dbReference type="Proteomes" id="UP000054018"/>
    </source>
</evidence>
<dbReference type="AlphaFoldDB" id="A0A0C9Z3E6"/>
<dbReference type="HOGENOM" id="CLU_2622935_0_0_1"/>
<name>A0A0C9Z3E6_9AGAM</name>
<gene>
    <name evidence="1" type="ORF">PISMIDRAFT_350529</name>
</gene>
<dbReference type="Proteomes" id="UP000054018">
    <property type="component" value="Unassembled WGS sequence"/>
</dbReference>
<sequence length="78" mass="9095">MWDSCCNSTQGHNGRIITAWIIRTHVWDPESMVTLRGEASSRSFLIRVYQTTQCHSNSRRESCVPVIHQTLLRQYCEI</sequence>
<reference evidence="2" key="2">
    <citation type="submission" date="2015-01" db="EMBL/GenBank/DDBJ databases">
        <title>Evolutionary Origins and Diversification of the Mycorrhizal Mutualists.</title>
        <authorList>
            <consortium name="DOE Joint Genome Institute"/>
            <consortium name="Mycorrhizal Genomics Consortium"/>
            <person name="Kohler A."/>
            <person name="Kuo A."/>
            <person name="Nagy L.G."/>
            <person name="Floudas D."/>
            <person name="Copeland A."/>
            <person name="Barry K.W."/>
            <person name="Cichocki N."/>
            <person name="Veneault-Fourrey C."/>
            <person name="LaButti K."/>
            <person name="Lindquist E.A."/>
            <person name="Lipzen A."/>
            <person name="Lundell T."/>
            <person name="Morin E."/>
            <person name="Murat C."/>
            <person name="Riley R."/>
            <person name="Ohm R."/>
            <person name="Sun H."/>
            <person name="Tunlid A."/>
            <person name="Henrissat B."/>
            <person name="Grigoriev I.V."/>
            <person name="Hibbett D.S."/>
            <person name="Martin F."/>
        </authorList>
    </citation>
    <scope>NUCLEOTIDE SEQUENCE [LARGE SCALE GENOMIC DNA]</scope>
    <source>
        <strain evidence="2">441</strain>
    </source>
</reference>
<dbReference type="EMBL" id="KN833934">
    <property type="protein sequence ID" value="KIK14523.1"/>
    <property type="molecule type" value="Genomic_DNA"/>
</dbReference>
<accession>A0A0C9Z3E6</accession>
<reference evidence="1 2" key="1">
    <citation type="submission" date="2014-04" db="EMBL/GenBank/DDBJ databases">
        <authorList>
            <consortium name="DOE Joint Genome Institute"/>
            <person name="Kuo A."/>
            <person name="Kohler A."/>
            <person name="Costa M.D."/>
            <person name="Nagy L.G."/>
            <person name="Floudas D."/>
            <person name="Copeland A."/>
            <person name="Barry K.W."/>
            <person name="Cichocki N."/>
            <person name="Veneault-Fourrey C."/>
            <person name="LaButti K."/>
            <person name="Lindquist E.A."/>
            <person name="Lipzen A."/>
            <person name="Lundell T."/>
            <person name="Morin E."/>
            <person name="Murat C."/>
            <person name="Sun H."/>
            <person name="Tunlid A."/>
            <person name="Henrissat B."/>
            <person name="Grigoriev I.V."/>
            <person name="Hibbett D.S."/>
            <person name="Martin F."/>
            <person name="Nordberg H.P."/>
            <person name="Cantor M.N."/>
            <person name="Hua S.X."/>
        </authorList>
    </citation>
    <scope>NUCLEOTIDE SEQUENCE [LARGE SCALE GENOMIC DNA]</scope>
    <source>
        <strain evidence="1 2">441</strain>
    </source>
</reference>
<keyword evidence="2" id="KW-1185">Reference proteome</keyword>
<organism evidence="1 2">
    <name type="scientific">Pisolithus microcarpus 441</name>
    <dbReference type="NCBI Taxonomy" id="765257"/>
    <lineage>
        <taxon>Eukaryota</taxon>
        <taxon>Fungi</taxon>
        <taxon>Dikarya</taxon>
        <taxon>Basidiomycota</taxon>
        <taxon>Agaricomycotina</taxon>
        <taxon>Agaricomycetes</taxon>
        <taxon>Agaricomycetidae</taxon>
        <taxon>Boletales</taxon>
        <taxon>Sclerodermatineae</taxon>
        <taxon>Pisolithaceae</taxon>
        <taxon>Pisolithus</taxon>
    </lineage>
</organism>
<evidence type="ECO:0000313" key="1">
    <source>
        <dbReference type="EMBL" id="KIK14523.1"/>
    </source>
</evidence>
<proteinExistence type="predicted"/>